<comment type="caution">
    <text evidence="1">The sequence shown here is derived from an EMBL/GenBank/DDBJ whole genome shotgun (WGS) entry which is preliminary data.</text>
</comment>
<evidence type="ECO:0000313" key="2">
    <source>
        <dbReference type="Proteomes" id="UP001159363"/>
    </source>
</evidence>
<evidence type="ECO:0000313" key="1">
    <source>
        <dbReference type="EMBL" id="KAJ8892974.1"/>
    </source>
</evidence>
<gene>
    <name evidence="1" type="ORF">PR048_005555</name>
</gene>
<protein>
    <recommendedName>
        <fullName evidence="3">DDE Tnp4 domain-containing protein</fullName>
    </recommendedName>
</protein>
<keyword evidence="2" id="KW-1185">Reference proteome</keyword>
<organism evidence="1 2">
    <name type="scientific">Dryococelus australis</name>
    <dbReference type="NCBI Taxonomy" id="614101"/>
    <lineage>
        <taxon>Eukaryota</taxon>
        <taxon>Metazoa</taxon>
        <taxon>Ecdysozoa</taxon>
        <taxon>Arthropoda</taxon>
        <taxon>Hexapoda</taxon>
        <taxon>Insecta</taxon>
        <taxon>Pterygota</taxon>
        <taxon>Neoptera</taxon>
        <taxon>Polyneoptera</taxon>
        <taxon>Phasmatodea</taxon>
        <taxon>Verophasmatodea</taxon>
        <taxon>Anareolatae</taxon>
        <taxon>Phasmatidae</taxon>
        <taxon>Eurycanthinae</taxon>
        <taxon>Dryococelus</taxon>
    </lineage>
</organism>
<dbReference type="Proteomes" id="UP001159363">
    <property type="component" value="Chromosome 2"/>
</dbReference>
<name>A0ABQ9I9K8_9NEOP</name>
<dbReference type="EMBL" id="JARBHB010000002">
    <property type="protein sequence ID" value="KAJ8892974.1"/>
    <property type="molecule type" value="Genomic_DNA"/>
</dbReference>
<accession>A0ABQ9I9K8</accession>
<evidence type="ECO:0008006" key="3">
    <source>
        <dbReference type="Google" id="ProtNLM"/>
    </source>
</evidence>
<sequence length="74" mass="8812">MWTSVFMARVETQPLPDSEEDLPFVFVSDEVFALHINLLRPYGSRELDHVKRVFNCRLTRTRHFVENKFGIMKN</sequence>
<proteinExistence type="predicted"/>
<reference evidence="1 2" key="1">
    <citation type="submission" date="2023-02" db="EMBL/GenBank/DDBJ databases">
        <title>LHISI_Scaffold_Assembly.</title>
        <authorList>
            <person name="Stuart O.P."/>
            <person name="Cleave R."/>
            <person name="Magrath M.J.L."/>
            <person name="Mikheyev A.S."/>
        </authorList>
    </citation>
    <scope>NUCLEOTIDE SEQUENCE [LARGE SCALE GENOMIC DNA]</scope>
    <source>
        <strain evidence="1">Daus_M_001</strain>
        <tissue evidence="1">Leg muscle</tissue>
    </source>
</reference>